<sequence>MDERDDLSGLFNIPVSSEHFCTPGSIASAADYINHQLASQGYPELRFLNNDVNDVSKIINCISTLLQQRQNDVEKKPEELDTLTTNMPVKRKFCLLAHIVAQRLTKQYVFFVAHELRKREQDNGKLKERMQKILNDKYKGSNISLTLINPAPKSSTLPTKSGISQDEEMYHEVLQGYEEREREILAENQSLRQSLTNLYREIDILLRGQVATFSAPFPSESGNNLGSLPYAPILAEVARFQMPFNMTGEHIEEDLKGLLDMLKKEWNSRPAMVSVEEMQGREQEIMEKDEEIDKQRKEIEDLLAQLDEKKFVSEEQDKVIDHFLSGNFFQGASEEVQLNMSG</sequence>
<keyword evidence="4" id="KW-0963">Cytoplasm</keyword>
<evidence type="ECO:0000313" key="10">
    <source>
        <dbReference type="EMBL" id="RUS24275.1"/>
    </source>
</evidence>
<dbReference type="AlphaFoldDB" id="A0A433Q393"/>
<comment type="subcellular location">
    <subcellularLocation>
        <location evidence="1">Cell junction</location>
    </subcellularLocation>
    <subcellularLocation>
        <location evidence="2">Cytoplasm</location>
        <location evidence="2">Cytoskeleton</location>
        <location evidence="2">Microtubule organizing center</location>
        <location evidence="2">Centrosome</location>
    </subcellularLocation>
</comment>
<feature type="coiled-coil region" evidence="9">
    <location>
        <begin position="278"/>
        <end position="312"/>
    </location>
</feature>
<dbReference type="EMBL" id="RBNJ01016574">
    <property type="protein sequence ID" value="RUS24275.1"/>
    <property type="molecule type" value="Genomic_DNA"/>
</dbReference>
<evidence type="ECO:0000256" key="4">
    <source>
        <dbReference type="ARBA" id="ARBA00022490"/>
    </source>
</evidence>
<evidence type="ECO:0000256" key="8">
    <source>
        <dbReference type="ARBA" id="ARBA00023212"/>
    </source>
</evidence>
<dbReference type="GO" id="GO:0036064">
    <property type="term" value="C:ciliary basal body"/>
    <property type="evidence" value="ECO:0007669"/>
    <property type="project" value="TreeGrafter"/>
</dbReference>
<protein>
    <recommendedName>
        <fullName evidence="12">Afadin and alpha-actinin-binding-domain-containing protein</fullName>
    </recommendedName>
</protein>
<evidence type="ECO:0000256" key="3">
    <source>
        <dbReference type="ARBA" id="ARBA00009291"/>
    </source>
</evidence>
<dbReference type="InterPro" id="IPR021622">
    <property type="entry name" value="Afadin/alpha-actinin-bd"/>
</dbReference>
<accession>A0A433Q393</accession>
<evidence type="ECO:0000256" key="7">
    <source>
        <dbReference type="ARBA" id="ARBA00023054"/>
    </source>
</evidence>
<evidence type="ECO:0000256" key="9">
    <source>
        <dbReference type="SAM" id="Coils"/>
    </source>
</evidence>
<organism evidence="10 11">
    <name type="scientific">Jimgerdemannia flammicorona</name>
    <dbReference type="NCBI Taxonomy" id="994334"/>
    <lineage>
        <taxon>Eukaryota</taxon>
        <taxon>Fungi</taxon>
        <taxon>Fungi incertae sedis</taxon>
        <taxon>Mucoromycota</taxon>
        <taxon>Mucoromycotina</taxon>
        <taxon>Endogonomycetes</taxon>
        <taxon>Endogonales</taxon>
        <taxon>Endogonaceae</taxon>
        <taxon>Jimgerdemannia</taxon>
    </lineage>
</organism>
<evidence type="ECO:0000256" key="6">
    <source>
        <dbReference type="ARBA" id="ARBA00022949"/>
    </source>
</evidence>
<dbReference type="PANTHER" id="PTHR46507:SF4">
    <property type="entry name" value="SSX FAMILY MEMBER 2 INTERACTING PROTEIN"/>
    <property type="match status" value="1"/>
</dbReference>
<name>A0A433Q393_9FUNG</name>
<evidence type="ECO:0000256" key="2">
    <source>
        <dbReference type="ARBA" id="ARBA00004300"/>
    </source>
</evidence>
<dbReference type="Pfam" id="PF11559">
    <property type="entry name" value="ADIP"/>
    <property type="match status" value="1"/>
</dbReference>
<reference evidence="10 11" key="1">
    <citation type="journal article" date="2018" name="New Phytol.">
        <title>Phylogenomics of Endogonaceae and evolution of mycorrhizas within Mucoromycota.</title>
        <authorList>
            <person name="Chang Y."/>
            <person name="Desiro A."/>
            <person name="Na H."/>
            <person name="Sandor L."/>
            <person name="Lipzen A."/>
            <person name="Clum A."/>
            <person name="Barry K."/>
            <person name="Grigoriev I.V."/>
            <person name="Martin F.M."/>
            <person name="Stajich J.E."/>
            <person name="Smith M.E."/>
            <person name="Bonito G."/>
            <person name="Spatafora J.W."/>
        </authorList>
    </citation>
    <scope>NUCLEOTIDE SEQUENCE [LARGE SCALE GENOMIC DNA]</scope>
    <source>
        <strain evidence="10 11">AD002</strain>
    </source>
</reference>
<gene>
    <name evidence="10" type="ORF">BC938DRAFT_473850</name>
</gene>
<evidence type="ECO:0000256" key="5">
    <source>
        <dbReference type="ARBA" id="ARBA00022889"/>
    </source>
</evidence>
<evidence type="ECO:0000256" key="1">
    <source>
        <dbReference type="ARBA" id="ARBA00004282"/>
    </source>
</evidence>
<comment type="similarity">
    <text evidence="3">Belongs to the ADIP family.</text>
</comment>
<dbReference type="InterPro" id="IPR052300">
    <property type="entry name" value="Adhesion_Centrosome_assoc"/>
</dbReference>
<keyword evidence="6" id="KW-0965">Cell junction</keyword>
<keyword evidence="11" id="KW-1185">Reference proteome</keyword>
<evidence type="ECO:0000313" key="11">
    <source>
        <dbReference type="Proteomes" id="UP000274822"/>
    </source>
</evidence>
<proteinExistence type="inferred from homology"/>
<dbReference type="GO" id="GO:0007155">
    <property type="term" value="P:cell adhesion"/>
    <property type="evidence" value="ECO:0007669"/>
    <property type="project" value="UniProtKB-KW"/>
</dbReference>
<comment type="caution">
    <text evidence="10">The sequence shown here is derived from an EMBL/GenBank/DDBJ whole genome shotgun (WGS) entry which is preliminary data.</text>
</comment>
<dbReference type="PANTHER" id="PTHR46507">
    <property type="entry name" value="AFADIN- AND ALPHA-ACTININ-BINDING PROTEIN"/>
    <property type="match status" value="1"/>
</dbReference>
<evidence type="ECO:0008006" key="12">
    <source>
        <dbReference type="Google" id="ProtNLM"/>
    </source>
</evidence>
<dbReference type="GO" id="GO:0035735">
    <property type="term" value="P:intraciliary transport involved in cilium assembly"/>
    <property type="evidence" value="ECO:0007669"/>
    <property type="project" value="TreeGrafter"/>
</dbReference>
<keyword evidence="7 9" id="KW-0175">Coiled coil</keyword>
<keyword evidence="5" id="KW-0130">Cell adhesion</keyword>
<keyword evidence="8" id="KW-0206">Cytoskeleton</keyword>
<dbReference type="Proteomes" id="UP000274822">
    <property type="component" value="Unassembled WGS sequence"/>
</dbReference>